<organism evidence="12 13">
    <name type="scientific">Frischella perrara</name>
    <dbReference type="NCBI Taxonomy" id="1267021"/>
    <lineage>
        <taxon>Bacteria</taxon>
        <taxon>Pseudomonadati</taxon>
        <taxon>Pseudomonadota</taxon>
        <taxon>Gammaproteobacteria</taxon>
        <taxon>Orbales</taxon>
        <taxon>Orbaceae</taxon>
        <taxon>Frischella</taxon>
    </lineage>
</organism>
<dbReference type="GO" id="GO:0000166">
    <property type="term" value="F:nucleotide binding"/>
    <property type="evidence" value="ECO:0007669"/>
    <property type="project" value="UniProtKB-KW"/>
</dbReference>
<evidence type="ECO:0000256" key="11">
    <source>
        <dbReference type="RuleBase" id="RU003781"/>
    </source>
</evidence>
<feature type="binding site" evidence="10">
    <location>
        <position position="70"/>
    </location>
    <ligand>
        <name>substrate</name>
    </ligand>
</feature>
<comment type="function">
    <text evidence="10">Pyrophosphatase that catalyzes the hydrolysis of nucleoside triphosphates to their monophosphate derivatives, with a high preference for the non-canonical purine nucleotides XTP (xanthosine triphosphate), dITP (deoxyinosine triphosphate) and ITP. Seems to function as a house-cleaning enzyme that removes non-canonical purine nucleotides from the nucleotide pool, thus preventing their incorporation into DNA/RNA and avoiding chromosomal lesions.</text>
</comment>
<keyword evidence="6 10" id="KW-0460">Magnesium</keyword>
<dbReference type="GO" id="GO:0005829">
    <property type="term" value="C:cytosol"/>
    <property type="evidence" value="ECO:0007669"/>
    <property type="project" value="TreeGrafter"/>
</dbReference>
<feature type="active site" description="Proton acceptor" evidence="10">
    <location>
        <position position="69"/>
    </location>
</feature>
<dbReference type="Pfam" id="PF01725">
    <property type="entry name" value="Ham1p_like"/>
    <property type="match status" value="1"/>
</dbReference>
<dbReference type="STRING" id="1267021.FPB0191_00623"/>
<dbReference type="PANTHER" id="PTHR11067:SF9">
    <property type="entry name" value="INOSINE TRIPHOSPHATE PYROPHOSPHATASE"/>
    <property type="match status" value="1"/>
</dbReference>
<keyword evidence="7 10" id="KW-0546">Nucleotide metabolism</keyword>
<dbReference type="SUPFAM" id="SSF52972">
    <property type="entry name" value="ITPase-like"/>
    <property type="match status" value="1"/>
</dbReference>
<name>A0A0A7RYU5_FRIPE</name>
<dbReference type="GO" id="GO:0035870">
    <property type="term" value="F:dITP diphosphatase activity"/>
    <property type="evidence" value="ECO:0007669"/>
    <property type="project" value="UniProtKB-UniRule"/>
</dbReference>
<evidence type="ECO:0000313" key="13">
    <source>
        <dbReference type="Proteomes" id="UP000030901"/>
    </source>
</evidence>
<accession>A0A0A7RYU5</accession>
<feature type="binding site" evidence="10">
    <location>
        <position position="177"/>
    </location>
    <ligand>
        <name>substrate</name>
    </ligand>
</feature>
<gene>
    <name evidence="12" type="ORF">FPB0191_00623</name>
</gene>
<dbReference type="GO" id="GO:0009146">
    <property type="term" value="P:purine nucleoside triphosphate catabolic process"/>
    <property type="evidence" value="ECO:0007669"/>
    <property type="project" value="UniProtKB-UniRule"/>
</dbReference>
<feature type="binding site" evidence="10">
    <location>
        <begin position="8"/>
        <end position="13"/>
    </location>
    <ligand>
        <name>substrate</name>
    </ligand>
</feature>
<evidence type="ECO:0000256" key="4">
    <source>
        <dbReference type="ARBA" id="ARBA00022741"/>
    </source>
</evidence>
<comment type="subunit">
    <text evidence="2 10">Homodimer.</text>
</comment>
<evidence type="ECO:0000256" key="5">
    <source>
        <dbReference type="ARBA" id="ARBA00022801"/>
    </source>
</evidence>
<evidence type="ECO:0000256" key="3">
    <source>
        <dbReference type="ARBA" id="ARBA00022723"/>
    </source>
</evidence>
<dbReference type="GO" id="GO:0046872">
    <property type="term" value="F:metal ion binding"/>
    <property type="evidence" value="ECO:0007669"/>
    <property type="project" value="UniProtKB-KW"/>
</dbReference>
<dbReference type="InterPro" id="IPR029001">
    <property type="entry name" value="ITPase-like_fam"/>
</dbReference>
<evidence type="ECO:0000256" key="2">
    <source>
        <dbReference type="ARBA" id="ARBA00011738"/>
    </source>
</evidence>
<sequence>MKTIVLGTNNQGKVRELQEILTGSGYKIIAQSEFNVPDADETGLTFIENAILKARHTAKITGLPAIADDSGLAVDVLGGAPGIYSARYAGEHGNDQQNIDKLLSELKNVPDEKRHAYFYCALVFMRHADDPTPLICLGKWHGKILHRQRGEGGFGYDPIFYIPELDCSAAELSHEQKSQISHRGQALKQLLKQLNMTTID</sequence>
<dbReference type="PANTHER" id="PTHR11067">
    <property type="entry name" value="INOSINE TRIPHOSPHATE PYROPHOSPHATASE/HAM1 PROTEIN"/>
    <property type="match status" value="1"/>
</dbReference>
<keyword evidence="13" id="KW-1185">Reference proteome</keyword>
<dbReference type="RefSeq" id="WP_039103948.1">
    <property type="nucleotide sequence ID" value="NZ_CP009056.1"/>
</dbReference>
<comment type="catalytic activity">
    <reaction evidence="10">
        <text>ITP + H2O = IMP + diphosphate + H(+)</text>
        <dbReference type="Rhea" id="RHEA:29399"/>
        <dbReference type="ChEBI" id="CHEBI:15377"/>
        <dbReference type="ChEBI" id="CHEBI:15378"/>
        <dbReference type="ChEBI" id="CHEBI:33019"/>
        <dbReference type="ChEBI" id="CHEBI:58053"/>
        <dbReference type="ChEBI" id="CHEBI:61402"/>
        <dbReference type="EC" id="3.6.1.66"/>
    </reaction>
</comment>
<dbReference type="NCBIfam" id="NF011397">
    <property type="entry name" value="PRK14822.1"/>
    <property type="match status" value="1"/>
</dbReference>
<feature type="binding site" evidence="10">
    <location>
        <begin position="182"/>
        <end position="183"/>
    </location>
    <ligand>
        <name>substrate</name>
    </ligand>
</feature>
<keyword evidence="3 10" id="KW-0479">Metal-binding</keyword>
<feature type="binding site" evidence="10">
    <location>
        <position position="40"/>
    </location>
    <ligand>
        <name>Mg(2+)</name>
        <dbReference type="ChEBI" id="CHEBI:18420"/>
    </ligand>
</feature>
<dbReference type="GO" id="GO:0036220">
    <property type="term" value="F:ITP diphosphatase activity"/>
    <property type="evidence" value="ECO:0007669"/>
    <property type="project" value="UniProtKB-UniRule"/>
</dbReference>
<feature type="binding site" evidence="10">
    <location>
        <position position="69"/>
    </location>
    <ligand>
        <name>Mg(2+)</name>
        <dbReference type="ChEBI" id="CHEBI:18420"/>
    </ligand>
</feature>
<evidence type="ECO:0000256" key="6">
    <source>
        <dbReference type="ARBA" id="ARBA00022842"/>
    </source>
</evidence>
<evidence type="ECO:0000256" key="10">
    <source>
        <dbReference type="HAMAP-Rule" id="MF_01405"/>
    </source>
</evidence>
<evidence type="ECO:0000256" key="9">
    <source>
        <dbReference type="ARBA" id="ARBA00052017"/>
    </source>
</evidence>
<evidence type="ECO:0000256" key="1">
    <source>
        <dbReference type="ARBA" id="ARBA00008023"/>
    </source>
</evidence>
<dbReference type="AlphaFoldDB" id="A0A0A7RYU5"/>
<dbReference type="HAMAP" id="MF_01405">
    <property type="entry name" value="Non_canon_purine_NTPase"/>
    <property type="match status" value="1"/>
</dbReference>
<dbReference type="InterPro" id="IPR020922">
    <property type="entry name" value="dITP/XTP_pyrophosphatase"/>
</dbReference>
<comment type="catalytic activity">
    <reaction evidence="9 10">
        <text>XTP + H2O = XMP + diphosphate + H(+)</text>
        <dbReference type="Rhea" id="RHEA:28610"/>
        <dbReference type="ChEBI" id="CHEBI:15377"/>
        <dbReference type="ChEBI" id="CHEBI:15378"/>
        <dbReference type="ChEBI" id="CHEBI:33019"/>
        <dbReference type="ChEBI" id="CHEBI:57464"/>
        <dbReference type="ChEBI" id="CHEBI:61314"/>
        <dbReference type="EC" id="3.6.1.66"/>
    </reaction>
</comment>
<comment type="similarity">
    <text evidence="1 10 11">Belongs to the HAM1 NTPase family.</text>
</comment>
<dbReference type="GO" id="GO:0009117">
    <property type="term" value="P:nucleotide metabolic process"/>
    <property type="evidence" value="ECO:0007669"/>
    <property type="project" value="UniProtKB-KW"/>
</dbReference>
<evidence type="ECO:0000313" key="12">
    <source>
        <dbReference type="EMBL" id="AJA44454.1"/>
    </source>
</evidence>
<dbReference type="HOGENOM" id="CLU_082080_0_3_6"/>
<dbReference type="CDD" id="cd00515">
    <property type="entry name" value="HAM1"/>
    <property type="match status" value="1"/>
</dbReference>
<evidence type="ECO:0000256" key="7">
    <source>
        <dbReference type="ARBA" id="ARBA00023080"/>
    </source>
</evidence>
<dbReference type="EC" id="3.6.1.66" evidence="10"/>
<comment type="cofactor">
    <cofactor evidence="10">
        <name>Mg(2+)</name>
        <dbReference type="ChEBI" id="CHEBI:18420"/>
    </cofactor>
    <text evidence="10">Binds 1 Mg(2+) ion per subunit.</text>
</comment>
<protein>
    <recommendedName>
        <fullName evidence="10">dITP/XTP pyrophosphatase</fullName>
        <ecNumber evidence="10">3.6.1.66</ecNumber>
    </recommendedName>
    <alternativeName>
        <fullName evidence="10">Non-canonical purine NTP pyrophosphatase</fullName>
    </alternativeName>
    <alternativeName>
        <fullName evidence="10">Non-standard purine NTP pyrophosphatase</fullName>
    </alternativeName>
    <alternativeName>
        <fullName evidence="10">Nucleoside-triphosphate diphosphatase</fullName>
    </alternativeName>
    <alternativeName>
        <fullName evidence="10">Nucleoside-triphosphate pyrophosphatase</fullName>
        <shortName evidence="10">NTPase</shortName>
    </alternativeName>
</protein>
<dbReference type="NCBIfam" id="TIGR00042">
    <property type="entry name" value="RdgB/HAM1 family non-canonical purine NTP pyrophosphatase"/>
    <property type="match status" value="1"/>
</dbReference>
<keyword evidence="5 10" id="KW-0378">Hydrolase</keyword>
<dbReference type="FunFam" id="3.90.950.10:FF:000001">
    <property type="entry name" value="dITP/XTP pyrophosphatase"/>
    <property type="match status" value="1"/>
</dbReference>
<reference evidence="12 13" key="1">
    <citation type="journal article" date="2014" name="Appl. Environ. Microbiol.">
        <title>Gut symbionts from distinct hosts exhibit genotoxic activity via divergent colibactin biosynthetic pathways.</title>
        <authorList>
            <person name="Engel P."/>
            <person name="Vizcaino M.I."/>
            <person name="Crawford J.M."/>
        </authorList>
    </citation>
    <scope>NUCLEOTIDE SEQUENCE [LARGE SCALE GENOMIC DNA]</scope>
    <source>
        <strain evidence="12 13">PEB0191</strain>
    </source>
</reference>
<dbReference type="Proteomes" id="UP000030901">
    <property type="component" value="Chromosome"/>
</dbReference>
<dbReference type="EMBL" id="CP009056">
    <property type="protein sequence ID" value="AJA44454.1"/>
    <property type="molecule type" value="Genomic_DNA"/>
</dbReference>
<dbReference type="OrthoDB" id="9807456at2"/>
<feature type="binding site" evidence="10">
    <location>
        <begin position="154"/>
        <end position="157"/>
    </location>
    <ligand>
        <name>substrate</name>
    </ligand>
</feature>
<dbReference type="KEGG" id="fpp:FPB0191_00623"/>
<dbReference type="GO" id="GO:0017111">
    <property type="term" value="F:ribonucleoside triphosphate phosphatase activity"/>
    <property type="evidence" value="ECO:0007669"/>
    <property type="project" value="InterPro"/>
</dbReference>
<keyword evidence="4 10" id="KW-0547">Nucleotide-binding</keyword>
<evidence type="ECO:0000256" key="8">
    <source>
        <dbReference type="ARBA" id="ARBA00051875"/>
    </source>
</evidence>
<comment type="catalytic activity">
    <reaction evidence="8 10">
        <text>dITP + H2O = dIMP + diphosphate + H(+)</text>
        <dbReference type="Rhea" id="RHEA:28342"/>
        <dbReference type="ChEBI" id="CHEBI:15377"/>
        <dbReference type="ChEBI" id="CHEBI:15378"/>
        <dbReference type="ChEBI" id="CHEBI:33019"/>
        <dbReference type="ChEBI" id="CHEBI:61194"/>
        <dbReference type="ChEBI" id="CHEBI:61382"/>
        <dbReference type="EC" id="3.6.1.66"/>
    </reaction>
</comment>
<dbReference type="GO" id="GO:0036222">
    <property type="term" value="F:XTP diphosphatase activity"/>
    <property type="evidence" value="ECO:0007669"/>
    <property type="project" value="UniProtKB-UniRule"/>
</dbReference>
<proteinExistence type="inferred from homology"/>
<dbReference type="Gene3D" id="3.90.950.10">
    <property type="match status" value="1"/>
</dbReference>
<dbReference type="InterPro" id="IPR002637">
    <property type="entry name" value="RdgB/HAM1"/>
</dbReference>